<dbReference type="WBParaSite" id="Hba_04547">
    <property type="protein sequence ID" value="Hba_04547"/>
    <property type="gene ID" value="Hba_04547"/>
</dbReference>
<proteinExistence type="predicted"/>
<name>A0A1I7WHV7_HETBA</name>
<keyword evidence="1" id="KW-1185">Reference proteome</keyword>
<organism evidence="1 2">
    <name type="scientific">Heterorhabditis bacteriophora</name>
    <name type="common">Entomopathogenic nematode worm</name>
    <dbReference type="NCBI Taxonomy" id="37862"/>
    <lineage>
        <taxon>Eukaryota</taxon>
        <taxon>Metazoa</taxon>
        <taxon>Ecdysozoa</taxon>
        <taxon>Nematoda</taxon>
        <taxon>Chromadorea</taxon>
        <taxon>Rhabditida</taxon>
        <taxon>Rhabditina</taxon>
        <taxon>Rhabditomorpha</taxon>
        <taxon>Strongyloidea</taxon>
        <taxon>Heterorhabditidae</taxon>
        <taxon>Heterorhabditis</taxon>
    </lineage>
</organism>
<dbReference type="AlphaFoldDB" id="A0A1I7WHV7"/>
<evidence type="ECO:0000313" key="2">
    <source>
        <dbReference type="WBParaSite" id="Hba_04547"/>
    </source>
</evidence>
<protein>
    <submittedName>
        <fullName evidence="2">Uncharacterized protein</fullName>
    </submittedName>
</protein>
<reference evidence="2" key="1">
    <citation type="submission" date="2016-11" db="UniProtKB">
        <authorList>
            <consortium name="WormBaseParasite"/>
        </authorList>
    </citation>
    <scope>IDENTIFICATION</scope>
</reference>
<evidence type="ECO:0000313" key="1">
    <source>
        <dbReference type="Proteomes" id="UP000095283"/>
    </source>
</evidence>
<dbReference type="Proteomes" id="UP000095283">
    <property type="component" value="Unplaced"/>
</dbReference>
<accession>A0A1I7WHV7</accession>
<sequence>MKCYSFRVYFNFQYDSTTRTVWYLNYILLQKNRLVCKY</sequence>